<sequence>MAAKHYTAVGLLLALFLSSSSAALLLKRPDADCIAPAVSSLQYNFYPKSYQLTSIQPSSTSSSSGFTTTVEFAQDFTVTYRGTFKIVSNKRANETYVLYQCGTPNPMDSADTEMGLDANTKVFQIPLSSVAVADSSAAGFLAELGLIDRVAFSSKFSYNTCLQAIFACGQEAVSASAPFDYDPSPENDAEFNASLAEWRQESAAQGSQVDAIFTSSASSNPKSIAVTSFADPGVLKRAEWVKFVAVFFNKEVEAETLFSSITTDYQKLNASARAAAGADAKTVAWLTQFGDTLTLNYAQYKTEYMEDAGGRLIPSADLLAAGAKLEEGLYSTVKYNFNASVPAQKTGFINVLKTVDIIFDDTYSANSSHLLDLAAFKTAYGLSDAQAADIPAIAAGQVWTFNKRLGARNADGSVGSDWFESSVARPDLVLGDFVKVITPAAAAANAQLNWLRQLSDSQVLSFSGPADCADVKTAANAADRCSRAQPARICPNAYRDCATGELRTVTDPSQRCEAQTVCPDATNANTTATPKNAAARPAAFAFGQLLTALLGMAMLALML</sequence>
<dbReference type="Proteomes" id="UP000256970">
    <property type="component" value="Unassembled WGS sequence"/>
</dbReference>
<gene>
    <name evidence="2" type="ORF">BQ4739_LOCUS1073</name>
</gene>
<name>A0A383V7H6_TETOB</name>
<reference evidence="2 3" key="1">
    <citation type="submission" date="2016-10" db="EMBL/GenBank/DDBJ databases">
        <authorList>
            <person name="Cai Z."/>
        </authorList>
    </citation>
    <scope>NUCLEOTIDE SEQUENCE [LARGE SCALE GENOMIC DNA]</scope>
</reference>
<dbReference type="SUPFAM" id="SSF53807">
    <property type="entry name" value="Helical backbone' metal receptor"/>
    <property type="match status" value="1"/>
</dbReference>
<dbReference type="PANTHER" id="PTHR38360">
    <property type="entry name" value="OS03G0120000 PROTEIN"/>
    <property type="match status" value="1"/>
</dbReference>
<protein>
    <submittedName>
        <fullName evidence="2">Uncharacterized protein</fullName>
    </submittedName>
</protein>
<feature type="signal peptide" evidence="1">
    <location>
        <begin position="1"/>
        <end position="22"/>
    </location>
</feature>
<evidence type="ECO:0000313" key="3">
    <source>
        <dbReference type="Proteomes" id="UP000256970"/>
    </source>
</evidence>
<evidence type="ECO:0000313" key="2">
    <source>
        <dbReference type="EMBL" id="SZX60534.1"/>
    </source>
</evidence>
<dbReference type="PANTHER" id="PTHR38360:SF1">
    <property type="entry name" value="F12P19.7"/>
    <property type="match status" value="1"/>
</dbReference>
<proteinExistence type="predicted"/>
<dbReference type="STRING" id="3088.A0A383V7H6"/>
<organism evidence="2 3">
    <name type="scientific">Tetradesmus obliquus</name>
    <name type="common">Green alga</name>
    <name type="synonym">Acutodesmus obliquus</name>
    <dbReference type="NCBI Taxonomy" id="3088"/>
    <lineage>
        <taxon>Eukaryota</taxon>
        <taxon>Viridiplantae</taxon>
        <taxon>Chlorophyta</taxon>
        <taxon>core chlorophytes</taxon>
        <taxon>Chlorophyceae</taxon>
        <taxon>CS clade</taxon>
        <taxon>Sphaeropleales</taxon>
        <taxon>Scenedesmaceae</taxon>
        <taxon>Tetradesmus</taxon>
    </lineage>
</organism>
<keyword evidence="1" id="KW-0732">Signal</keyword>
<feature type="chain" id="PRO_5017004385" evidence="1">
    <location>
        <begin position="23"/>
        <end position="559"/>
    </location>
</feature>
<dbReference type="AlphaFoldDB" id="A0A383V7H6"/>
<dbReference type="EMBL" id="FNXT01000074">
    <property type="protein sequence ID" value="SZX60534.1"/>
    <property type="molecule type" value="Genomic_DNA"/>
</dbReference>
<evidence type="ECO:0000256" key="1">
    <source>
        <dbReference type="SAM" id="SignalP"/>
    </source>
</evidence>
<accession>A0A383V7H6</accession>
<keyword evidence="3" id="KW-1185">Reference proteome</keyword>